<gene>
    <name evidence="1" type="ORF">T11_5044</name>
</gene>
<sequence length="56" mass="5997">MLLSISHYPTGASISVFLTTVRPSKCTSTNSSSSEPFDIAQLLFILNNGNESYAGK</sequence>
<evidence type="ECO:0000313" key="2">
    <source>
        <dbReference type="Proteomes" id="UP000055024"/>
    </source>
</evidence>
<dbReference type="AlphaFoldDB" id="A0A0V1GI91"/>
<comment type="caution">
    <text evidence="1">The sequence shown here is derived from an EMBL/GenBank/DDBJ whole genome shotgun (WGS) entry which is preliminary data.</text>
</comment>
<accession>A0A0V1GI91</accession>
<protein>
    <submittedName>
        <fullName evidence="1">Uncharacterized protein</fullName>
    </submittedName>
</protein>
<dbReference type="Proteomes" id="UP000055024">
    <property type="component" value="Unassembled WGS sequence"/>
</dbReference>
<dbReference type="EMBL" id="JYDP01001664">
    <property type="protein sequence ID" value="KRY97979.1"/>
    <property type="molecule type" value="Genomic_DNA"/>
</dbReference>
<name>A0A0V1GI91_9BILA</name>
<organism evidence="1 2">
    <name type="scientific">Trichinella zimbabwensis</name>
    <dbReference type="NCBI Taxonomy" id="268475"/>
    <lineage>
        <taxon>Eukaryota</taxon>
        <taxon>Metazoa</taxon>
        <taxon>Ecdysozoa</taxon>
        <taxon>Nematoda</taxon>
        <taxon>Enoplea</taxon>
        <taxon>Dorylaimia</taxon>
        <taxon>Trichinellida</taxon>
        <taxon>Trichinellidae</taxon>
        <taxon>Trichinella</taxon>
    </lineage>
</organism>
<proteinExistence type="predicted"/>
<evidence type="ECO:0000313" key="1">
    <source>
        <dbReference type="EMBL" id="KRY97979.1"/>
    </source>
</evidence>
<reference evidence="1 2" key="1">
    <citation type="submission" date="2015-01" db="EMBL/GenBank/DDBJ databases">
        <title>Evolution of Trichinella species and genotypes.</title>
        <authorList>
            <person name="Korhonen P.K."/>
            <person name="Edoardo P."/>
            <person name="Giuseppe L.R."/>
            <person name="Gasser R.B."/>
        </authorList>
    </citation>
    <scope>NUCLEOTIDE SEQUENCE [LARGE SCALE GENOMIC DNA]</scope>
    <source>
        <strain evidence="1">ISS1029</strain>
    </source>
</reference>
<keyword evidence="2" id="KW-1185">Reference proteome</keyword>